<evidence type="ECO:0000313" key="7">
    <source>
        <dbReference type="Proteomes" id="UP000602124"/>
    </source>
</evidence>
<dbReference type="Gene3D" id="2.30.30.40">
    <property type="entry name" value="SH3 Domains"/>
    <property type="match status" value="1"/>
</dbReference>
<accession>A0A934MSV7</accession>
<gene>
    <name evidence="6" type="ORF">JEQ47_19045</name>
</gene>
<dbReference type="GO" id="GO:0009253">
    <property type="term" value="P:peptidoglycan catabolic process"/>
    <property type="evidence" value="ECO:0007669"/>
    <property type="project" value="InterPro"/>
</dbReference>
<dbReference type="SMART" id="SM00644">
    <property type="entry name" value="Ami_2"/>
    <property type="match status" value="1"/>
</dbReference>
<feature type="domain" description="SH3b" evidence="5">
    <location>
        <begin position="213"/>
        <end position="278"/>
    </location>
</feature>
<evidence type="ECO:0000313" key="6">
    <source>
        <dbReference type="EMBL" id="MBJ3786829.1"/>
    </source>
</evidence>
<dbReference type="InterPro" id="IPR002502">
    <property type="entry name" value="Amidase_domain"/>
</dbReference>
<keyword evidence="3" id="KW-0378">Hydrolase</keyword>
<proteinExistence type="predicted"/>
<dbReference type="GO" id="GO:0008745">
    <property type="term" value="F:N-acetylmuramoyl-L-alanine amidase activity"/>
    <property type="evidence" value="ECO:0007669"/>
    <property type="project" value="UniProtKB-EC"/>
</dbReference>
<comment type="caution">
    <text evidence="6">The sequence shown here is derived from an EMBL/GenBank/DDBJ whole genome shotgun (WGS) entry which is preliminary data.</text>
</comment>
<dbReference type="Gene3D" id="3.40.80.10">
    <property type="entry name" value="Peptidoglycan recognition protein-like"/>
    <property type="match status" value="1"/>
</dbReference>
<dbReference type="InterPro" id="IPR036505">
    <property type="entry name" value="Amidase/PGRP_sf"/>
</dbReference>
<keyword evidence="7" id="KW-1185">Reference proteome</keyword>
<keyword evidence="4" id="KW-0961">Cell wall biogenesis/degradation</keyword>
<sequence length="278" mass="30092">MTLPLKSHKLIVDGQSVEFVKSPYVGEVFASPPKILVMHFTYGGTAASSADWFKSAANPGSSAHVVIERDGTVIQCVPFNTVAWHAGKSKFRDLVGLNHFSLGIELANWGYLQRTPDGWQTYTQKKIADPILAIHPNGNPDGSSTPIGWEGYPDIQVQSAALVARELVAHYGIDTIVGHEEISRGRKWDPGPAFDLDRFRSLVFGGRQDDTNSDFQVSATEGLNLRSGPSTSAAVLKVLPLGTSVEVLQRAEGWFLVSVLNANGQPDMSGWVNGAYLS</sequence>
<evidence type="ECO:0000256" key="2">
    <source>
        <dbReference type="ARBA" id="ARBA00011901"/>
    </source>
</evidence>
<dbReference type="PANTHER" id="PTHR30417">
    <property type="entry name" value="N-ACETYLMURAMOYL-L-ALANINE AMIDASE AMID"/>
    <property type="match status" value="1"/>
</dbReference>
<evidence type="ECO:0000256" key="3">
    <source>
        <dbReference type="ARBA" id="ARBA00022801"/>
    </source>
</evidence>
<dbReference type="Proteomes" id="UP000602124">
    <property type="component" value="Unassembled WGS sequence"/>
</dbReference>
<dbReference type="EMBL" id="JAEKMH010000005">
    <property type="protein sequence ID" value="MBJ3786829.1"/>
    <property type="molecule type" value="Genomic_DNA"/>
</dbReference>
<dbReference type="PROSITE" id="PS51781">
    <property type="entry name" value="SH3B"/>
    <property type="match status" value="1"/>
</dbReference>
<dbReference type="AlphaFoldDB" id="A0A934MSV7"/>
<dbReference type="GO" id="GO:0009254">
    <property type="term" value="P:peptidoglycan turnover"/>
    <property type="evidence" value="ECO:0007669"/>
    <property type="project" value="TreeGrafter"/>
</dbReference>
<dbReference type="RefSeq" id="WP_198878023.1">
    <property type="nucleotide sequence ID" value="NZ_JAEKMH010000005.1"/>
</dbReference>
<dbReference type="InterPro" id="IPR051206">
    <property type="entry name" value="NAMLAA_amidase_2"/>
</dbReference>
<reference evidence="6" key="1">
    <citation type="submission" date="2020-12" db="EMBL/GenBank/DDBJ databases">
        <title>Devosia sp. MSA67 isolated from Mo River.</title>
        <authorList>
            <person name="Ma F."/>
            <person name="Zi Z."/>
        </authorList>
    </citation>
    <scope>NUCLEOTIDE SEQUENCE</scope>
    <source>
        <strain evidence="6">MSA67</strain>
    </source>
</reference>
<evidence type="ECO:0000259" key="5">
    <source>
        <dbReference type="PROSITE" id="PS51781"/>
    </source>
</evidence>
<dbReference type="SUPFAM" id="SSF55846">
    <property type="entry name" value="N-acetylmuramoyl-L-alanine amidase-like"/>
    <property type="match status" value="1"/>
</dbReference>
<evidence type="ECO:0000256" key="1">
    <source>
        <dbReference type="ARBA" id="ARBA00001561"/>
    </source>
</evidence>
<protein>
    <recommendedName>
        <fullName evidence="2">N-acetylmuramoyl-L-alanine amidase</fullName>
        <ecNumber evidence="2">3.5.1.28</ecNumber>
    </recommendedName>
</protein>
<dbReference type="Pfam" id="PF08239">
    <property type="entry name" value="SH3_3"/>
    <property type="match status" value="1"/>
</dbReference>
<name>A0A934MSV7_9HYPH</name>
<dbReference type="EC" id="3.5.1.28" evidence="2"/>
<dbReference type="Pfam" id="PF01510">
    <property type="entry name" value="Amidase_2"/>
    <property type="match status" value="1"/>
</dbReference>
<evidence type="ECO:0000256" key="4">
    <source>
        <dbReference type="ARBA" id="ARBA00023316"/>
    </source>
</evidence>
<dbReference type="GO" id="GO:0071555">
    <property type="term" value="P:cell wall organization"/>
    <property type="evidence" value="ECO:0007669"/>
    <property type="project" value="UniProtKB-KW"/>
</dbReference>
<dbReference type="CDD" id="cd06583">
    <property type="entry name" value="PGRP"/>
    <property type="match status" value="1"/>
</dbReference>
<dbReference type="InterPro" id="IPR003646">
    <property type="entry name" value="SH3-like_bac-type"/>
</dbReference>
<dbReference type="PANTHER" id="PTHR30417:SF1">
    <property type="entry name" value="N-ACETYLMURAMOYL-L-ALANINE AMIDASE AMID"/>
    <property type="match status" value="1"/>
</dbReference>
<organism evidence="6 7">
    <name type="scientific">Devosia sediminis</name>
    <dbReference type="NCBI Taxonomy" id="2798801"/>
    <lineage>
        <taxon>Bacteria</taxon>
        <taxon>Pseudomonadati</taxon>
        <taxon>Pseudomonadota</taxon>
        <taxon>Alphaproteobacteria</taxon>
        <taxon>Hyphomicrobiales</taxon>
        <taxon>Devosiaceae</taxon>
        <taxon>Devosia</taxon>
    </lineage>
</organism>
<comment type="catalytic activity">
    <reaction evidence="1">
        <text>Hydrolyzes the link between N-acetylmuramoyl residues and L-amino acid residues in certain cell-wall glycopeptides.</text>
        <dbReference type="EC" id="3.5.1.28"/>
    </reaction>
</comment>
<dbReference type="SMART" id="SM00287">
    <property type="entry name" value="SH3b"/>
    <property type="match status" value="1"/>
</dbReference>